<feature type="transmembrane region" description="Helical" evidence="7">
    <location>
        <begin position="225"/>
        <end position="249"/>
    </location>
</feature>
<evidence type="ECO:0000256" key="4">
    <source>
        <dbReference type="ARBA" id="ARBA00022989"/>
    </source>
</evidence>
<keyword evidence="4 7" id="KW-1133">Transmembrane helix</keyword>
<feature type="transmembrane region" description="Helical" evidence="7">
    <location>
        <begin position="315"/>
        <end position="338"/>
    </location>
</feature>
<feature type="transmembrane region" description="Helical" evidence="7">
    <location>
        <begin position="269"/>
        <end position="287"/>
    </location>
</feature>
<comment type="subcellular location">
    <subcellularLocation>
        <location evidence="1">Cell membrane</location>
        <topology evidence="1">Multi-pass membrane protein</topology>
    </subcellularLocation>
</comment>
<feature type="transmembrane region" description="Helical" evidence="7">
    <location>
        <begin position="404"/>
        <end position="427"/>
    </location>
</feature>
<keyword evidence="2" id="KW-0813">Transport</keyword>
<organism evidence="9 10">
    <name type="scientific">Actinomadura vinacea</name>
    <dbReference type="NCBI Taxonomy" id="115336"/>
    <lineage>
        <taxon>Bacteria</taxon>
        <taxon>Bacillati</taxon>
        <taxon>Actinomycetota</taxon>
        <taxon>Actinomycetes</taxon>
        <taxon>Streptosporangiales</taxon>
        <taxon>Thermomonosporaceae</taxon>
        <taxon>Actinomadura</taxon>
    </lineage>
</organism>
<name>A0ABN3KI88_9ACTN</name>
<dbReference type="PRINTS" id="PR01036">
    <property type="entry name" value="TCRTETB"/>
</dbReference>
<dbReference type="PROSITE" id="PS50850">
    <property type="entry name" value="MFS"/>
    <property type="match status" value="1"/>
</dbReference>
<dbReference type="Proteomes" id="UP001501231">
    <property type="component" value="Unassembled WGS sequence"/>
</dbReference>
<protein>
    <submittedName>
        <fullName evidence="9">DHA2 family efflux MFS transporter permease subunit</fullName>
    </submittedName>
</protein>
<accession>A0ABN3KI88</accession>
<dbReference type="EMBL" id="BAAARW010000048">
    <property type="protein sequence ID" value="GAA2457862.1"/>
    <property type="molecule type" value="Genomic_DNA"/>
</dbReference>
<dbReference type="Pfam" id="PF07690">
    <property type="entry name" value="MFS_1"/>
    <property type="match status" value="1"/>
</dbReference>
<feature type="transmembrane region" description="Helical" evidence="7">
    <location>
        <begin position="61"/>
        <end position="77"/>
    </location>
</feature>
<evidence type="ECO:0000256" key="5">
    <source>
        <dbReference type="ARBA" id="ARBA00023136"/>
    </source>
</evidence>
<dbReference type="CDD" id="cd17321">
    <property type="entry name" value="MFS_MMR_MDR_like"/>
    <property type="match status" value="1"/>
</dbReference>
<evidence type="ECO:0000256" key="7">
    <source>
        <dbReference type="SAM" id="Phobius"/>
    </source>
</evidence>
<keyword evidence="5 7" id="KW-0472">Membrane</keyword>
<feature type="transmembrane region" description="Helical" evidence="7">
    <location>
        <begin position="22"/>
        <end position="49"/>
    </location>
</feature>
<dbReference type="Gene3D" id="1.20.1720.10">
    <property type="entry name" value="Multidrug resistance protein D"/>
    <property type="match status" value="1"/>
</dbReference>
<evidence type="ECO:0000313" key="10">
    <source>
        <dbReference type="Proteomes" id="UP001501231"/>
    </source>
</evidence>
<evidence type="ECO:0000259" key="8">
    <source>
        <dbReference type="PROSITE" id="PS50850"/>
    </source>
</evidence>
<evidence type="ECO:0000256" key="3">
    <source>
        <dbReference type="ARBA" id="ARBA00022692"/>
    </source>
</evidence>
<feature type="transmembrane region" description="Helical" evidence="7">
    <location>
        <begin position="89"/>
        <end position="107"/>
    </location>
</feature>
<feature type="transmembrane region" description="Helical" evidence="7">
    <location>
        <begin position="146"/>
        <end position="165"/>
    </location>
</feature>
<keyword evidence="3 7" id="KW-0812">Transmembrane</keyword>
<dbReference type="InterPro" id="IPR020846">
    <property type="entry name" value="MFS_dom"/>
</dbReference>
<feature type="region of interest" description="Disordered" evidence="6">
    <location>
        <begin position="597"/>
        <end position="616"/>
    </location>
</feature>
<reference evidence="9 10" key="1">
    <citation type="journal article" date="2019" name="Int. J. Syst. Evol. Microbiol.">
        <title>The Global Catalogue of Microorganisms (GCM) 10K type strain sequencing project: providing services to taxonomists for standard genome sequencing and annotation.</title>
        <authorList>
            <consortium name="The Broad Institute Genomics Platform"/>
            <consortium name="The Broad Institute Genome Sequencing Center for Infectious Disease"/>
            <person name="Wu L."/>
            <person name="Ma J."/>
        </authorList>
    </citation>
    <scope>NUCLEOTIDE SEQUENCE [LARGE SCALE GENOMIC DNA]</scope>
    <source>
        <strain evidence="9 10">JCM 3325</strain>
    </source>
</reference>
<dbReference type="InterPro" id="IPR011701">
    <property type="entry name" value="MFS"/>
</dbReference>
<feature type="transmembrane region" description="Helical" evidence="7">
    <location>
        <begin position="177"/>
        <end position="197"/>
    </location>
</feature>
<feature type="transmembrane region" description="Helical" evidence="7">
    <location>
        <begin position="448"/>
        <end position="470"/>
    </location>
</feature>
<dbReference type="Gene3D" id="1.20.1250.20">
    <property type="entry name" value="MFS general substrate transporter like domains"/>
    <property type="match status" value="1"/>
</dbReference>
<gene>
    <name evidence="9" type="ORF">GCM10010191_92040</name>
</gene>
<sequence>MTTSATSSNAPAPGPASRRRRLALVVMSLGVSLIVVDATIVGVLMPQIVSGLGLTTSDAEWVTSVYALVFAALLIPSGRAGDLFGRRRAFLAGVAVFAAASVVAALAQDGSALIGARALQGVGAAMLMPATLSTVNAMFTGRERAAAFGIWGSLIAGMAALGPLIGGAVASSAGWRWAFGVNLPLGLALIAAAAVLMPETRAPRPDSARGRGALRNALREIDWPGGALSALGLGALVCGLIEGQSYGWWTATRPFTMGSFTWPRDGLSPVPIVLGLAAVLLAALVVVERARAAVGRPVMLDLTLFRIPNFRHGNLASALINVGELGLVFVLPLFLLGVHGTAPLQISVALLPLAAGAFLSGGGAGRLANRYGAHRVVQLGMALEVAAVTALALTLTATTTGFGLAPWMLMYGFGLGLTSAQLTNVSLADVPPGQAGQASGTQSTARQVGAALGIALIGTVFATGLGHAMADRLRGTDLPAAQQAAIARELRESAGTYARDLHELADGDRMAAAADKSLTGVARGTDLVRTARPNDTVIATDASGGTATEPPWRHDRARMLAAAADASLAEATRRAVLATAAILALGLVLSLRLRPASGARPGRNARPARDPGQLAG</sequence>
<evidence type="ECO:0000256" key="6">
    <source>
        <dbReference type="SAM" id="MobiDB-lite"/>
    </source>
</evidence>
<dbReference type="SUPFAM" id="SSF103473">
    <property type="entry name" value="MFS general substrate transporter"/>
    <property type="match status" value="1"/>
</dbReference>
<proteinExistence type="predicted"/>
<keyword evidence="10" id="KW-1185">Reference proteome</keyword>
<feature type="transmembrane region" description="Helical" evidence="7">
    <location>
        <begin position="119"/>
        <end position="139"/>
    </location>
</feature>
<feature type="domain" description="Major facilitator superfamily (MFS) profile" evidence="8">
    <location>
        <begin position="23"/>
        <end position="598"/>
    </location>
</feature>
<dbReference type="PANTHER" id="PTHR42718:SF9">
    <property type="entry name" value="MAJOR FACILITATOR SUPERFAMILY MULTIDRUG TRANSPORTER MFSC"/>
    <property type="match status" value="1"/>
</dbReference>
<evidence type="ECO:0000256" key="2">
    <source>
        <dbReference type="ARBA" id="ARBA00022448"/>
    </source>
</evidence>
<dbReference type="PANTHER" id="PTHR42718">
    <property type="entry name" value="MAJOR FACILITATOR SUPERFAMILY MULTIDRUG TRANSPORTER MFSC"/>
    <property type="match status" value="1"/>
</dbReference>
<dbReference type="InterPro" id="IPR036259">
    <property type="entry name" value="MFS_trans_sf"/>
</dbReference>
<comment type="caution">
    <text evidence="9">The sequence shown here is derived from an EMBL/GenBank/DDBJ whole genome shotgun (WGS) entry which is preliminary data.</text>
</comment>
<evidence type="ECO:0000313" key="9">
    <source>
        <dbReference type="EMBL" id="GAA2457862.1"/>
    </source>
</evidence>
<evidence type="ECO:0000256" key="1">
    <source>
        <dbReference type="ARBA" id="ARBA00004651"/>
    </source>
</evidence>
<feature type="transmembrane region" description="Helical" evidence="7">
    <location>
        <begin position="376"/>
        <end position="398"/>
    </location>
</feature>
<feature type="transmembrane region" description="Helical" evidence="7">
    <location>
        <begin position="344"/>
        <end position="364"/>
    </location>
</feature>